<reference evidence="6 7" key="1">
    <citation type="submission" date="2019-05" db="EMBL/GenBank/DDBJ databases">
        <title>Emergence of the Ug99 lineage of the wheat stem rust pathogen through somatic hybridization.</title>
        <authorList>
            <person name="Li F."/>
            <person name="Upadhyaya N.M."/>
            <person name="Sperschneider J."/>
            <person name="Matny O."/>
            <person name="Nguyen-Phuc H."/>
            <person name="Mago R."/>
            <person name="Raley C."/>
            <person name="Miller M.E."/>
            <person name="Silverstein K.A.T."/>
            <person name="Henningsen E."/>
            <person name="Hirsch C.D."/>
            <person name="Visser B."/>
            <person name="Pretorius Z.A."/>
            <person name="Steffenson B.J."/>
            <person name="Schwessinger B."/>
            <person name="Dodds P.N."/>
            <person name="Figueroa M."/>
        </authorList>
    </citation>
    <scope>NUCLEOTIDE SEQUENCE [LARGE SCALE GENOMIC DNA]</scope>
    <source>
        <strain evidence="4">21-0</strain>
        <strain evidence="5 7">Ug99</strain>
    </source>
</reference>
<feature type="region of interest" description="Disordered" evidence="2">
    <location>
        <begin position="1"/>
        <end position="59"/>
    </location>
</feature>
<dbReference type="AlphaFoldDB" id="A0A5B0P6M2"/>
<dbReference type="InterPro" id="IPR013083">
    <property type="entry name" value="Znf_RING/FYVE/PHD"/>
</dbReference>
<evidence type="ECO:0000256" key="2">
    <source>
        <dbReference type="SAM" id="MobiDB-lite"/>
    </source>
</evidence>
<evidence type="ECO:0000313" key="4">
    <source>
        <dbReference type="EMBL" id="KAA1096666.1"/>
    </source>
</evidence>
<proteinExistence type="predicted"/>
<dbReference type="Gene3D" id="3.30.40.10">
    <property type="entry name" value="Zinc/RING finger domain, C3HC4 (zinc finger)"/>
    <property type="match status" value="1"/>
</dbReference>
<keyword evidence="1" id="KW-0479">Metal-binding</keyword>
<dbReference type="GO" id="GO:0008270">
    <property type="term" value="F:zinc ion binding"/>
    <property type="evidence" value="ECO:0007669"/>
    <property type="project" value="UniProtKB-KW"/>
</dbReference>
<dbReference type="Proteomes" id="UP000324748">
    <property type="component" value="Unassembled WGS sequence"/>
</dbReference>
<accession>A0A5B0P6M2</accession>
<evidence type="ECO:0000313" key="5">
    <source>
        <dbReference type="EMBL" id="KAA1131752.1"/>
    </source>
</evidence>
<evidence type="ECO:0000313" key="7">
    <source>
        <dbReference type="Proteomes" id="UP000325313"/>
    </source>
</evidence>
<keyword evidence="1" id="KW-0862">Zinc</keyword>
<dbReference type="InterPro" id="IPR001841">
    <property type="entry name" value="Znf_RING"/>
</dbReference>
<organism evidence="4 6">
    <name type="scientific">Puccinia graminis f. sp. tritici</name>
    <dbReference type="NCBI Taxonomy" id="56615"/>
    <lineage>
        <taxon>Eukaryota</taxon>
        <taxon>Fungi</taxon>
        <taxon>Dikarya</taxon>
        <taxon>Basidiomycota</taxon>
        <taxon>Pucciniomycotina</taxon>
        <taxon>Pucciniomycetes</taxon>
        <taxon>Pucciniales</taxon>
        <taxon>Pucciniaceae</taxon>
        <taxon>Puccinia</taxon>
    </lineage>
</organism>
<dbReference type="OrthoDB" id="10432936at2759"/>
<keyword evidence="1" id="KW-0863">Zinc-finger</keyword>
<evidence type="ECO:0000256" key="1">
    <source>
        <dbReference type="PROSITE-ProRule" id="PRU00175"/>
    </source>
</evidence>
<keyword evidence="6" id="KW-1185">Reference proteome</keyword>
<comment type="caution">
    <text evidence="4">The sequence shown here is derived from an EMBL/GenBank/DDBJ whole genome shotgun (WGS) entry which is preliminary data.</text>
</comment>
<dbReference type="SMART" id="SM00184">
    <property type="entry name" value="RING"/>
    <property type="match status" value="1"/>
</dbReference>
<protein>
    <recommendedName>
        <fullName evidence="3">RING-type domain-containing protein</fullName>
    </recommendedName>
</protein>
<dbReference type="SUPFAM" id="SSF57850">
    <property type="entry name" value="RING/U-box"/>
    <property type="match status" value="1"/>
</dbReference>
<sequence length="218" mass="24678">MGSTTKRPKPPGSRTVGHPSGNPKKTAIKVDNGFELDDSQQASDSETPASTQNLKEANKIPKVDYTTDFSPKKSTNGRAKTVNTFMKAQWPMSQKEKQPAEGDQAVCQVCLHEYKLSRDGQKKVNQVVILPTCNHHFHSSCLKEHFHNQQQLRCTLRPKFSALKFVVVNCPRCLHLYPLDSSSSWTAYWTKFRKKCTTFFRKLFCLNPYPKANTGSLL</sequence>
<evidence type="ECO:0000259" key="3">
    <source>
        <dbReference type="PROSITE" id="PS50089"/>
    </source>
</evidence>
<name>A0A5B0P6M2_PUCGR</name>
<dbReference type="EMBL" id="VDEP01000102">
    <property type="protein sequence ID" value="KAA1131752.1"/>
    <property type="molecule type" value="Genomic_DNA"/>
</dbReference>
<dbReference type="EMBL" id="VSWC01000067">
    <property type="protein sequence ID" value="KAA1096666.1"/>
    <property type="molecule type" value="Genomic_DNA"/>
</dbReference>
<feature type="compositionally biased region" description="Polar residues" evidence="2">
    <location>
        <begin position="39"/>
        <end position="55"/>
    </location>
</feature>
<dbReference type="PROSITE" id="PS50089">
    <property type="entry name" value="ZF_RING_2"/>
    <property type="match status" value="1"/>
</dbReference>
<dbReference type="Proteomes" id="UP000325313">
    <property type="component" value="Unassembled WGS sequence"/>
</dbReference>
<feature type="domain" description="RING-type" evidence="3">
    <location>
        <begin position="107"/>
        <end position="173"/>
    </location>
</feature>
<evidence type="ECO:0000313" key="6">
    <source>
        <dbReference type="Proteomes" id="UP000324748"/>
    </source>
</evidence>
<gene>
    <name evidence="4" type="ORF">PGT21_024602</name>
    <name evidence="5" type="ORF">PGTUg99_020544</name>
</gene>